<dbReference type="SUPFAM" id="SSF160935">
    <property type="entry name" value="VPA0735-like"/>
    <property type="match status" value="1"/>
</dbReference>
<sequence>MKKITLMHIHFKISILFFCCNTVIFAQHEDGHYPPLDPTKIYKQWDLENLTRAYCDLQPEAAFMALYNSYLKEGSTAQNIGIMETSVNAKLKVLTANSTTIYAVHPVNLNEQGGAVVVEVPAGMMGMANAPGWVNIIDIGGMGPDKGKGGKYLFTSPEYNGEIPEGYFHYKSPANTIVWLLRGFVKNGDRKATVKFMQEGIKTYSLKDADNPPATTFYNTSNKMADGHFMDMLYDETQVFDLIKEFVKLNNGACYKRHDVIMSYLYDMGFFEGKVDKELLKKAAELGELRQRTLTFNNRVPDALKWPGKSN</sequence>
<protein>
    <submittedName>
        <fullName evidence="2">DUF1254 domain-containing protein</fullName>
    </submittedName>
</protein>
<evidence type="ECO:0000313" key="2">
    <source>
        <dbReference type="EMBL" id="MDG3585618.1"/>
    </source>
</evidence>
<organism evidence="2 3">
    <name type="scientific">Galbibacter pacificus</name>
    <dbReference type="NCBI Taxonomy" id="2996052"/>
    <lineage>
        <taxon>Bacteria</taxon>
        <taxon>Pseudomonadati</taxon>
        <taxon>Bacteroidota</taxon>
        <taxon>Flavobacteriia</taxon>
        <taxon>Flavobacteriales</taxon>
        <taxon>Flavobacteriaceae</taxon>
        <taxon>Galbibacter</taxon>
    </lineage>
</organism>
<reference evidence="2" key="1">
    <citation type="submission" date="2022-11" db="EMBL/GenBank/DDBJ databases">
        <title>High-quality draft genome sequence of Galbibacter sp. strain CMA-7.</title>
        <authorList>
            <person name="Wei L."/>
            <person name="Dong C."/>
            <person name="Shao Z."/>
        </authorList>
    </citation>
    <scope>NUCLEOTIDE SEQUENCE</scope>
    <source>
        <strain evidence="2">CMA-7</strain>
    </source>
</reference>
<proteinExistence type="predicted"/>
<feature type="domain" description="DUF1254" evidence="1">
    <location>
        <begin position="84"/>
        <end position="204"/>
    </location>
</feature>
<accession>A0ABT6FQS2</accession>
<gene>
    <name evidence="2" type="ORF">OSR52_07020</name>
</gene>
<dbReference type="InterPro" id="IPR037050">
    <property type="entry name" value="DUF1254_sf"/>
</dbReference>
<evidence type="ECO:0000259" key="1">
    <source>
        <dbReference type="Pfam" id="PF06863"/>
    </source>
</evidence>
<dbReference type="Proteomes" id="UP001153642">
    <property type="component" value="Unassembled WGS sequence"/>
</dbReference>
<comment type="caution">
    <text evidence="2">The sequence shown here is derived from an EMBL/GenBank/DDBJ whole genome shotgun (WGS) entry which is preliminary data.</text>
</comment>
<evidence type="ECO:0000313" key="3">
    <source>
        <dbReference type="Proteomes" id="UP001153642"/>
    </source>
</evidence>
<dbReference type="EMBL" id="JAPMUA010000002">
    <property type="protein sequence ID" value="MDG3585618.1"/>
    <property type="molecule type" value="Genomic_DNA"/>
</dbReference>
<dbReference type="PANTHER" id="PTHR36509">
    <property type="entry name" value="BLL3101 PROTEIN"/>
    <property type="match status" value="1"/>
</dbReference>
<dbReference type="Gene3D" id="1.10.3360.10">
    <property type="entry name" value="VPA0735-like domain"/>
    <property type="match status" value="1"/>
</dbReference>
<name>A0ABT6FQS2_9FLAO</name>
<dbReference type="InterPro" id="IPR010679">
    <property type="entry name" value="DUF1254"/>
</dbReference>
<dbReference type="Pfam" id="PF06863">
    <property type="entry name" value="DUF1254"/>
    <property type="match status" value="1"/>
</dbReference>
<keyword evidence="3" id="KW-1185">Reference proteome</keyword>
<dbReference type="RefSeq" id="WP_277899120.1">
    <property type="nucleotide sequence ID" value="NZ_JAPMUA010000002.1"/>
</dbReference>
<dbReference type="PANTHER" id="PTHR36509:SF3">
    <property type="entry name" value="SIGNAL PEPTIDE PROTEIN"/>
    <property type="match status" value="1"/>
</dbReference>
<dbReference type="Gene3D" id="2.60.40.1610">
    <property type="entry name" value="Domain of unknown function DUF1254"/>
    <property type="match status" value="1"/>
</dbReference>